<dbReference type="Proteomes" id="UP000256345">
    <property type="component" value="Unassembled WGS sequence"/>
</dbReference>
<feature type="transmembrane region" description="Helical" evidence="2">
    <location>
        <begin position="128"/>
        <end position="153"/>
    </location>
</feature>
<evidence type="ECO:0000313" key="7">
    <source>
        <dbReference type="Proteomes" id="UP000256345"/>
    </source>
</evidence>
<keyword evidence="2" id="KW-0812">Transmembrane</keyword>
<feature type="transmembrane region" description="Helical" evidence="2">
    <location>
        <begin position="238"/>
        <end position="255"/>
    </location>
</feature>
<feature type="transmembrane region" description="Helical" evidence="2">
    <location>
        <begin position="165"/>
        <end position="187"/>
    </location>
</feature>
<evidence type="ECO:0000313" key="6">
    <source>
        <dbReference type="Proteomes" id="UP000035579"/>
    </source>
</evidence>
<evidence type="ECO:0000313" key="4">
    <source>
        <dbReference type="EMBL" id="AKI99089.1"/>
    </source>
</evidence>
<proteinExistence type="predicted"/>
<dbReference type="KEGG" id="age:AA314_00716"/>
<feature type="transmembrane region" description="Helical" evidence="2">
    <location>
        <begin position="199"/>
        <end position="218"/>
    </location>
</feature>
<reference evidence="5 7" key="2">
    <citation type="submission" date="2018-08" db="EMBL/GenBank/DDBJ databases">
        <title>Genomic Encyclopedia of Archaeal and Bacterial Type Strains, Phase II (KMG-II): from individual species to whole genera.</title>
        <authorList>
            <person name="Goeker M."/>
        </authorList>
    </citation>
    <scope>NUCLEOTIDE SEQUENCE [LARGE SCALE GENOMIC DNA]</scope>
    <source>
        <strain evidence="5 7">DSM 2261</strain>
    </source>
</reference>
<feature type="region of interest" description="Disordered" evidence="1">
    <location>
        <begin position="66"/>
        <end position="96"/>
    </location>
</feature>
<dbReference type="AlphaFoldDB" id="A0AAC8Q1A1"/>
<dbReference type="RefSeq" id="WP_053066054.1">
    <property type="nucleotide sequence ID" value="NZ_CP011509.1"/>
</dbReference>
<reference evidence="4 6" key="1">
    <citation type="submission" date="2015-05" db="EMBL/GenBank/DDBJ databases">
        <title>Genome assembly of Archangium gephyra DSM 2261.</title>
        <authorList>
            <person name="Sharma G."/>
            <person name="Subramanian S."/>
        </authorList>
    </citation>
    <scope>NUCLEOTIDE SEQUENCE [LARGE SCALE GENOMIC DNA]</scope>
    <source>
        <strain evidence="4 6">DSM 2261</strain>
    </source>
</reference>
<organism evidence="4 6">
    <name type="scientific">Archangium gephyra</name>
    <dbReference type="NCBI Taxonomy" id="48"/>
    <lineage>
        <taxon>Bacteria</taxon>
        <taxon>Pseudomonadati</taxon>
        <taxon>Myxococcota</taxon>
        <taxon>Myxococcia</taxon>
        <taxon>Myxococcales</taxon>
        <taxon>Cystobacterineae</taxon>
        <taxon>Archangiaceae</taxon>
        <taxon>Archangium</taxon>
    </lineage>
</organism>
<protein>
    <submittedName>
        <fullName evidence="4">Uncharacterized protein</fullName>
    </submittedName>
</protein>
<keyword evidence="2" id="KW-1133">Transmembrane helix</keyword>
<gene>
    <name evidence="4" type="ORF">AA314_00716</name>
    <name evidence="5" type="ORF">ATI61_106465</name>
</gene>
<feature type="chain" id="PRO_5042122574" evidence="3">
    <location>
        <begin position="29"/>
        <end position="264"/>
    </location>
</feature>
<evidence type="ECO:0000313" key="5">
    <source>
        <dbReference type="EMBL" id="REG30995.1"/>
    </source>
</evidence>
<feature type="signal peptide" evidence="3">
    <location>
        <begin position="1"/>
        <end position="28"/>
    </location>
</feature>
<name>A0AAC8Q1A1_9BACT</name>
<dbReference type="EMBL" id="QUMU01000006">
    <property type="protein sequence ID" value="REG30995.1"/>
    <property type="molecule type" value="Genomic_DNA"/>
</dbReference>
<dbReference type="EMBL" id="CP011509">
    <property type="protein sequence ID" value="AKI99089.1"/>
    <property type="molecule type" value="Genomic_DNA"/>
</dbReference>
<keyword evidence="2" id="KW-0472">Membrane</keyword>
<sequence length="264" mass="26832">MRLPASLPSCLASLALLGAVLAPPRASARPLPSGHESPLSARARGIPAALSLLPNQNVEFPATPVVQEPREAAPDAEKTPPPEKTERTSPHLTADAPVTPGAWVTYGSLALVPLGGVYGASRLGDERLWVTAAETAAGSLVGSLPGSLLFLQSAEAGGRWAELDVAAFGAGLVLTPPVAALGTWGLGELAFNGSQDRGRAFLGALGGAAVGTLLGVAAHGLLEEVVDNRGALGWFRKYIALGFIGSGATVGYQWAGGGPRVRSR</sequence>
<evidence type="ECO:0000256" key="1">
    <source>
        <dbReference type="SAM" id="MobiDB-lite"/>
    </source>
</evidence>
<accession>A0AAC8Q1A1</accession>
<evidence type="ECO:0000256" key="3">
    <source>
        <dbReference type="SAM" id="SignalP"/>
    </source>
</evidence>
<keyword evidence="3" id="KW-0732">Signal</keyword>
<feature type="transmembrane region" description="Helical" evidence="2">
    <location>
        <begin position="103"/>
        <end position="121"/>
    </location>
</feature>
<feature type="compositionally biased region" description="Basic and acidic residues" evidence="1">
    <location>
        <begin position="68"/>
        <end position="89"/>
    </location>
</feature>
<keyword evidence="7" id="KW-1185">Reference proteome</keyword>
<dbReference type="Proteomes" id="UP000035579">
    <property type="component" value="Chromosome"/>
</dbReference>
<evidence type="ECO:0000256" key="2">
    <source>
        <dbReference type="SAM" id="Phobius"/>
    </source>
</evidence>